<dbReference type="InterPro" id="IPR025287">
    <property type="entry name" value="WAK_GUB"/>
</dbReference>
<evidence type="ECO:0000313" key="8">
    <source>
        <dbReference type="EMBL" id="KAK2635303.1"/>
    </source>
</evidence>
<evidence type="ECO:0000256" key="1">
    <source>
        <dbReference type="ARBA" id="ARBA00004167"/>
    </source>
</evidence>
<keyword evidence="3 6" id="KW-0732">Signal</keyword>
<dbReference type="EMBL" id="JANJYI010000009">
    <property type="protein sequence ID" value="KAK2635303.1"/>
    <property type="molecule type" value="Genomic_DNA"/>
</dbReference>
<comment type="caution">
    <text evidence="8">The sequence shown here is derived from an EMBL/GenBank/DDBJ whole genome shotgun (WGS) entry which is preliminary data.</text>
</comment>
<sequence length="136" mass="15389">MRREESSNFPTLFLSPLIILFVTEIQARALQPLMCPSSYGGIKKISYPFLLKPDPARCGDRDYELSCESNQTILELDSGKYHVTQILYEEHLNSLVDVNLANGSCSLPYSSLAVYDGTHFDNRYSLVERDNSYAVL</sequence>
<protein>
    <recommendedName>
        <fullName evidence="7">Wall-associated receptor kinase galacturonan-binding domain-containing protein</fullName>
    </recommendedName>
</protein>
<comment type="subcellular location">
    <subcellularLocation>
        <location evidence="1">Membrane</location>
        <topology evidence="1">Single-pass membrane protein</topology>
    </subcellularLocation>
</comment>
<keyword evidence="4" id="KW-1133">Transmembrane helix</keyword>
<evidence type="ECO:0000256" key="3">
    <source>
        <dbReference type="ARBA" id="ARBA00022729"/>
    </source>
</evidence>
<keyword evidence="2" id="KW-0812">Transmembrane</keyword>
<evidence type="ECO:0000256" key="6">
    <source>
        <dbReference type="SAM" id="SignalP"/>
    </source>
</evidence>
<accession>A0AAD9TGQ8</accession>
<feature type="domain" description="Wall-associated receptor kinase galacturonan-binding" evidence="7">
    <location>
        <begin position="35"/>
        <end position="92"/>
    </location>
</feature>
<reference evidence="8" key="1">
    <citation type="journal article" date="2023" name="Plant J.">
        <title>Genome sequences and population genomics provide insights into the demographic history, inbreeding, and mutation load of two 'living fossil' tree species of Dipteronia.</title>
        <authorList>
            <person name="Feng Y."/>
            <person name="Comes H.P."/>
            <person name="Chen J."/>
            <person name="Zhu S."/>
            <person name="Lu R."/>
            <person name="Zhang X."/>
            <person name="Li P."/>
            <person name="Qiu J."/>
            <person name="Olsen K.M."/>
            <person name="Qiu Y."/>
        </authorList>
    </citation>
    <scope>NUCLEOTIDE SEQUENCE</scope>
    <source>
        <strain evidence="8">KIB01</strain>
    </source>
</reference>
<feature type="signal peptide" evidence="6">
    <location>
        <begin position="1"/>
        <end position="29"/>
    </location>
</feature>
<evidence type="ECO:0000259" key="7">
    <source>
        <dbReference type="Pfam" id="PF13947"/>
    </source>
</evidence>
<dbReference type="AlphaFoldDB" id="A0AAD9TGQ8"/>
<dbReference type="PANTHER" id="PTHR33138:SF59">
    <property type="entry name" value="LEAF RUST 10 DISEASE-RESISTANCE LOCUS RECEPTOR-LIKE PROTEIN KINASE-LIKE 1.2"/>
    <property type="match status" value="1"/>
</dbReference>
<organism evidence="8 9">
    <name type="scientific">Dipteronia dyeriana</name>
    <dbReference type="NCBI Taxonomy" id="168575"/>
    <lineage>
        <taxon>Eukaryota</taxon>
        <taxon>Viridiplantae</taxon>
        <taxon>Streptophyta</taxon>
        <taxon>Embryophyta</taxon>
        <taxon>Tracheophyta</taxon>
        <taxon>Spermatophyta</taxon>
        <taxon>Magnoliopsida</taxon>
        <taxon>eudicotyledons</taxon>
        <taxon>Gunneridae</taxon>
        <taxon>Pentapetalae</taxon>
        <taxon>rosids</taxon>
        <taxon>malvids</taxon>
        <taxon>Sapindales</taxon>
        <taxon>Sapindaceae</taxon>
        <taxon>Hippocastanoideae</taxon>
        <taxon>Acereae</taxon>
        <taxon>Dipteronia</taxon>
    </lineage>
</organism>
<proteinExistence type="predicted"/>
<dbReference type="GO" id="GO:0016020">
    <property type="term" value="C:membrane"/>
    <property type="evidence" value="ECO:0007669"/>
    <property type="project" value="UniProtKB-SubCell"/>
</dbReference>
<dbReference type="GO" id="GO:0030247">
    <property type="term" value="F:polysaccharide binding"/>
    <property type="evidence" value="ECO:0007669"/>
    <property type="project" value="InterPro"/>
</dbReference>
<dbReference type="PANTHER" id="PTHR33138">
    <property type="entry name" value="OS01G0690200 PROTEIN"/>
    <property type="match status" value="1"/>
</dbReference>
<keyword evidence="5" id="KW-0472">Membrane</keyword>
<evidence type="ECO:0000256" key="2">
    <source>
        <dbReference type="ARBA" id="ARBA00022692"/>
    </source>
</evidence>
<gene>
    <name evidence="8" type="ORF">Ddye_030095</name>
</gene>
<feature type="chain" id="PRO_5041924028" description="Wall-associated receptor kinase galacturonan-binding domain-containing protein" evidence="6">
    <location>
        <begin position="30"/>
        <end position="136"/>
    </location>
</feature>
<name>A0AAD9TGQ8_9ROSI</name>
<evidence type="ECO:0000313" key="9">
    <source>
        <dbReference type="Proteomes" id="UP001280121"/>
    </source>
</evidence>
<keyword evidence="9" id="KW-1185">Reference proteome</keyword>
<dbReference type="Pfam" id="PF13947">
    <property type="entry name" value="GUB_WAK_bind"/>
    <property type="match status" value="1"/>
</dbReference>
<dbReference type="Proteomes" id="UP001280121">
    <property type="component" value="Unassembled WGS sequence"/>
</dbReference>
<evidence type="ECO:0000256" key="4">
    <source>
        <dbReference type="ARBA" id="ARBA00022989"/>
    </source>
</evidence>
<evidence type="ECO:0000256" key="5">
    <source>
        <dbReference type="ARBA" id="ARBA00023136"/>
    </source>
</evidence>